<evidence type="ECO:0000256" key="12">
    <source>
        <dbReference type="ARBA" id="ARBA00023002"/>
    </source>
</evidence>
<dbReference type="EC" id="1.2.1.12" evidence="6"/>
<keyword evidence="12" id="KW-0560">Oxidoreductase</keyword>
<feature type="non-terminal residue" evidence="22">
    <location>
        <position position="134"/>
    </location>
</feature>
<keyword evidence="13" id="KW-0520">NAD</keyword>
<comment type="catalytic activity">
    <reaction evidence="20">
        <text>S-nitroso-L-cysteinyl-[GAPDH] + L-cysteinyl-[protein] = L-cysteinyl-[GAPDH] + S-nitroso-L-cysteinyl-[protein]</text>
        <dbReference type="Rhea" id="RHEA:66684"/>
        <dbReference type="Rhea" id="RHEA-COMP:10131"/>
        <dbReference type="Rhea" id="RHEA-COMP:17089"/>
        <dbReference type="Rhea" id="RHEA-COMP:17090"/>
        <dbReference type="Rhea" id="RHEA-COMP:17091"/>
        <dbReference type="ChEBI" id="CHEBI:29950"/>
        <dbReference type="ChEBI" id="CHEBI:149494"/>
    </reaction>
    <physiologicalReaction direction="left-to-right" evidence="20">
        <dbReference type="Rhea" id="RHEA:66685"/>
    </physiologicalReaction>
</comment>
<evidence type="ECO:0000256" key="7">
    <source>
        <dbReference type="ARBA" id="ARBA00022490"/>
    </source>
</evidence>
<keyword evidence="11" id="KW-0810">Translation regulation</keyword>
<dbReference type="GO" id="GO:0004365">
    <property type="term" value="F:glyceraldehyde-3-phosphate dehydrogenase (NAD+) (phosphorylating) activity"/>
    <property type="evidence" value="ECO:0007669"/>
    <property type="project" value="UniProtKB-EC"/>
</dbReference>
<comment type="pathway">
    <text evidence="4">Carbohydrate degradation; glycolysis; pyruvate from D-glyceraldehyde 3-phosphate: step 1/5.</text>
</comment>
<reference evidence="22" key="1">
    <citation type="journal article" date="2011" name="Nat. Biotechnol.">
        <title>Genome sequencing and comparison of two nonhuman primate animal models, the cynomolgus and Chinese rhesus macaques.</title>
        <authorList>
            <person name="Yan G."/>
            <person name="Zhang G."/>
            <person name="Fang X."/>
            <person name="Zhang Y."/>
            <person name="Li C."/>
            <person name="Ling F."/>
            <person name="Cooper D.N."/>
            <person name="Li Q."/>
            <person name="Li Y."/>
            <person name="van Gool A.J."/>
            <person name="Du H."/>
            <person name="Chen J."/>
            <person name="Chen R."/>
            <person name="Zhang P."/>
            <person name="Huang Z."/>
            <person name="Thompson J.R."/>
            <person name="Meng Y."/>
            <person name="Bai Y."/>
            <person name="Wang J."/>
            <person name="Zhuo M."/>
            <person name="Wang T."/>
            <person name="Huang Y."/>
            <person name="Wei L."/>
            <person name="Li J."/>
            <person name="Wang Z."/>
            <person name="Hu H."/>
            <person name="Yang P."/>
            <person name="Le L."/>
            <person name="Stenson P.D."/>
            <person name="Li B."/>
            <person name="Liu X."/>
            <person name="Ball E.V."/>
            <person name="An N."/>
            <person name="Huang Q."/>
            <person name="Zhang Y."/>
            <person name="Fan W."/>
            <person name="Zhang X."/>
            <person name="Li Y."/>
            <person name="Wang W."/>
            <person name="Katze M.G."/>
            <person name="Su B."/>
            <person name="Nielsen R."/>
            <person name="Yang H."/>
            <person name="Wang J."/>
            <person name="Wang X."/>
            <person name="Wang J."/>
        </authorList>
    </citation>
    <scope>NUCLEOTIDE SEQUENCE [LARGE SCALE GENOMIC DNA]</scope>
    <source>
        <strain evidence="22">CE-4</strain>
    </source>
</reference>
<dbReference type="GO" id="GO:0016740">
    <property type="term" value="F:transferase activity"/>
    <property type="evidence" value="ECO:0007669"/>
    <property type="project" value="UniProtKB-KW"/>
</dbReference>
<evidence type="ECO:0000256" key="4">
    <source>
        <dbReference type="ARBA" id="ARBA00004869"/>
    </source>
</evidence>
<dbReference type="GO" id="GO:0006417">
    <property type="term" value="P:regulation of translation"/>
    <property type="evidence" value="ECO:0007669"/>
    <property type="project" value="UniProtKB-KW"/>
</dbReference>
<evidence type="ECO:0000256" key="17">
    <source>
        <dbReference type="ARBA" id="ARBA00031890"/>
    </source>
</evidence>
<comment type="subunit">
    <text evidence="18">Homotetramer. Interacts with TPPP; the interaction is direct. Interacts (when S-nitrosylated) with SIAH1; leading to nuclear translocation. Interacts with RILPL1/GOSPEL, leading to prevent the interaction between GAPDH and SIAH1 and prevent nuclear translocation. Interacts with CHP1; the interaction increases the binding of CHP1 with microtubules. Associates with microtubules. Interacts with EIF1AD, USP25, PRKCI and WARS1. Interacts with phosphorylated RPL13A; inhibited by oxidatively-modified low-densitity lipoprotein (LDL(ox)). Component of the GAIT complex. Interacts with FKBP6; leading to inhibit GAPDH catalytic activity. Interacts with TRAF2, promoting TRAF2 ubiquitination. Interacts with TRAF3, promoting TRAF3 ubiquitination.</text>
</comment>
<comment type="subcellular location">
    <subcellularLocation>
        <location evidence="2">Cytoplasm</location>
        <location evidence="2">Cytoskeleton</location>
    </subcellularLocation>
    <subcellularLocation>
        <location evidence="3">Cytoplasm</location>
        <location evidence="3">Cytosol</location>
    </subcellularLocation>
    <subcellularLocation>
        <location evidence="1">Nucleus</location>
    </subcellularLocation>
</comment>
<evidence type="ECO:0000256" key="2">
    <source>
        <dbReference type="ARBA" id="ARBA00004245"/>
    </source>
</evidence>
<name>G7Q3G0_MACFA</name>
<dbReference type="PANTHER" id="PTHR10836">
    <property type="entry name" value="GLYCERALDEHYDE 3-PHOSPHATE DEHYDROGENASE"/>
    <property type="match status" value="1"/>
</dbReference>
<keyword evidence="10" id="KW-0702">S-nitrosylation</keyword>
<dbReference type="Gene3D" id="3.30.360.10">
    <property type="entry name" value="Dihydrodipicolinate Reductase, domain 2"/>
    <property type="match status" value="1"/>
</dbReference>
<dbReference type="InterPro" id="IPR020829">
    <property type="entry name" value="GlycerAld_3-P_DH_cat"/>
</dbReference>
<protein>
    <recommendedName>
        <fullName evidence="6">glyceraldehyde-3-phosphate dehydrogenase (phosphorylating)</fullName>
        <ecNumber evidence="6">1.2.1.12</ecNumber>
    </recommendedName>
    <alternativeName>
        <fullName evidence="17">Peptidyl-cysteine S-nitrosylase GAPDH</fullName>
    </alternativeName>
</protein>
<keyword evidence="15" id="KW-0206">Cytoskeleton</keyword>
<evidence type="ECO:0000256" key="10">
    <source>
        <dbReference type="ARBA" id="ARBA00022799"/>
    </source>
</evidence>
<keyword evidence="8" id="KW-0808">Transferase</keyword>
<keyword evidence="16" id="KW-0539">Nucleus</keyword>
<evidence type="ECO:0000259" key="21">
    <source>
        <dbReference type="Pfam" id="PF02800"/>
    </source>
</evidence>
<keyword evidence="14" id="KW-0324">Glycolysis</keyword>
<evidence type="ECO:0000256" key="8">
    <source>
        <dbReference type="ARBA" id="ARBA00022679"/>
    </source>
</evidence>
<dbReference type="Proteomes" id="UP000009130">
    <property type="component" value="Chromosome X"/>
</dbReference>
<evidence type="ECO:0000313" key="22">
    <source>
        <dbReference type="EMBL" id="EHH61139.1"/>
    </source>
</evidence>
<evidence type="ECO:0000256" key="16">
    <source>
        <dbReference type="ARBA" id="ARBA00023242"/>
    </source>
</evidence>
<dbReference type="GO" id="GO:0005829">
    <property type="term" value="C:cytosol"/>
    <property type="evidence" value="ECO:0007669"/>
    <property type="project" value="UniProtKB-SubCell"/>
</dbReference>
<evidence type="ECO:0000256" key="9">
    <source>
        <dbReference type="ARBA" id="ARBA00022703"/>
    </source>
</evidence>
<comment type="catalytic activity">
    <reaction evidence="19">
        <text>D-glyceraldehyde 3-phosphate + phosphate + NAD(+) = (2R)-3-phospho-glyceroyl phosphate + NADH + H(+)</text>
        <dbReference type="Rhea" id="RHEA:10300"/>
        <dbReference type="ChEBI" id="CHEBI:15378"/>
        <dbReference type="ChEBI" id="CHEBI:43474"/>
        <dbReference type="ChEBI" id="CHEBI:57540"/>
        <dbReference type="ChEBI" id="CHEBI:57604"/>
        <dbReference type="ChEBI" id="CHEBI:57945"/>
        <dbReference type="ChEBI" id="CHEBI:59776"/>
        <dbReference type="EC" id="1.2.1.12"/>
    </reaction>
</comment>
<proteinExistence type="inferred from homology"/>
<keyword evidence="7" id="KW-0963">Cytoplasm</keyword>
<dbReference type="Pfam" id="PF02800">
    <property type="entry name" value="Gp_dh_C"/>
    <property type="match status" value="1"/>
</dbReference>
<evidence type="ECO:0000256" key="14">
    <source>
        <dbReference type="ARBA" id="ARBA00023152"/>
    </source>
</evidence>
<evidence type="ECO:0000256" key="5">
    <source>
        <dbReference type="ARBA" id="ARBA00007406"/>
    </source>
</evidence>
<dbReference type="AlphaFoldDB" id="G7Q3G0"/>
<evidence type="ECO:0000256" key="18">
    <source>
        <dbReference type="ARBA" id="ARBA00046997"/>
    </source>
</evidence>
<evidence type="ECO:0000256" key="19">
    <source>
        <dbReference type="ARBA" id="ARBA00047698"/>
    </source>
</evidence>
<evidence type="ECO:0000256" key="1">
    <source>
        <dbReference type="ARBA" id="ARBA00004123"/>
    </source>
</evidence>
<dbReference type="PANTHER" id="PTHR10836:SF111">
    <property type="entry name" value="GLYCERALDEHYDE-3-PHOSPHATE DEHYDROGENASE"/>
    <property type="match status" value="1"/>
</dbReference>
<dbReference type="InterPro" id="IPR020831">
    <property type="entry name" value="GlycerAld/Erythrose_P_DH"/>
</dbReference>
<gene>
    <name evidence="22" type="ORF">EGM_19077</name>
</gene>
<evidence type="ECO:0000256" key="3">
    <source>
        <dbReference type="ARBA" id="ARBA00004514"/>
    </source>
</evidence>
<sequence length="134" mass="14703">ITSILKSPDGFLIGNCVGAIQIIIAANTDTTKAVGRVIPVLNGKLIGMVFSISNMSVMDLTCILEKVYKYSDINKVSSQALEGPLKDILAYTKDQVISFDFNSDTHSSTFDAWASIDLHDHIVKDNEFGYRNQT</sequence>
<accession>G7Q3G0</accession>
<evidence type="ECO:0000256" key="15">
    <source>
        <dbReference type="ARBA" id="ARBA00023212"/>
    </source>
</evidence>
<dbReference type="GO" id="GO:0005634">
    <property type="term" value="C:nucleus"/>
    <property type="evidence" value="ECO:0007669"/>
    <property type="project" value="UniProtKB-SubCell"/>
</dbReference>
<dbReference type="GO" id="GO:0006096">
    <property type="term" value="P:glycolytic process"/>
    <property type="evidence" value="ECO:0007669"/>
    <property type="project" value="UniProtKB-KW"/>
</dbReference>
<evidence type="ECO:0000256" key="20">
    <source>
        <dbReference type="ARBA" id="ARBA00048005"/>
    </source>
</evidence>
<dbReference type="EMBL" id="CM001296">
    <property type="protein sequence ID" value="EHH61139.1"/>
    <property type="molecule type" value="Genomic_DNA"/>
</dbReference>
<dbReference type="GO" id="GO:0005856">
    <property type="term" value="C:cytoskeleton"/>
    <property type="evidence" value="ECO:0007669"/>
    <property type="project" value="UniProtKB-SubCell"/>
</dbReference>
<keyword evidence="9" id="KW-0053">Apoptosis</keyword>
<organism>
    <name type="scientific">Macaca fascicularis</name>
    <name type="common">Crab-eating macaque</name>
    <name type="synonym">Cynomolgus monkey</name>
    <dbReference type="NCBI Taxonomy" id="9541"/>
    <lineage>
        <taxon>Eukaryota</taxon>
        <taxon>Metazoa</taxon>
        <taxon>Chordata</taxon>
        <taxon>Craniata</taxon>
        <taxon>Vertebrata</taxon>
        <taxon>Euteleostomi</taxon>
        <taxon>Mammalia</taxon>
        <taxon>Eutheria</taxon>
        <taxon>Euarchontoglires</taxon>
        <taxon>Primates</taxon>
        <taxon>Haplorrhini</taxon>
        <taxon>Catarrhini</taxon>
        <taxon>Cercopithecidae</taxon>
        <taxon>Cercopithecinae</taxon>
        <taxon>Macaca</taxon>
    </lineage>
</organism>
<feature type="domain" description="Glyceraldehyde 3-phosphate dehydrogenase catalytic" evidence="21">
    <location>
        <begin position="19"/>
        <end position="124"/>
    </location>
</feature>
<evidence type="ECO:0000256" key="6">
    <source>
        <dbReference type="ARBA" id="ARBA00013119"/>
    </source>
</evidence>
<comment type="similarity">
    <text evidence="5">Belongs to the glyceraldehyde-3-phosphate dehydrogenase family.</text>
</comment>
<feature type="non-terminal residue" evidence="22">
    <location>
        <position position="1"/>
    </location>
</feature>
<dbReference type="GO" id="GO:0006915">
    <property type="term" value="P:apoptotic process"/>
    <property type="evidence" value="ECO:0007669"/>
    <property type="project" value="UniProtKB-KW"/>
</dbReference>
<evidence type="ECO:0000256" key="13">
    <source>
        <dbReference type="ARBA" id="ARBA00023027"/>
    </source>
</evidence>
<evidence type="ECO:0000256" key="11">
    <source>
        <dbReference type="ARBA" id="ARBA00022845"/>
    </source>
</evidence>
<dbReference type="SUPFAM" id="SSF55347">
    <property type="entry name" value="Glyceraldehyde-3-phosphate dehydrogenase-like, C-terminal domain"/>
    <property type="match status" value="1"/>
</dbReference>